<evidence type="ECO:0000256" key="7">
    <source>
        <dbReference type="ARBA" id="ARBA00023136"/>
    </source>
</evidence>
<evidence type="ECO:0000256" key="6">
    <source>
        <dbReference type="ARBA" id="ARBA00023034"/>
    </source>
</evidence>
<dbReference type="GeneID" id="105425998"/>
<dbReference type="GO" id="GO:0008146">
    <property type="term" value="F:sulfotransferase activity"/>
    <property type="evidence" value="ECO:0007669"/>
    <property type="project" value="InterPro"/>
</dbReference>
<dbReference type="Proteomes" id="UP000504615">
    <property type="component" value="Unplaced"/>
</dbReference>
<dbReference type="KEGG" id="pbar:105425998"/>
<name>A0A6I9W5D8_9HYME</name>
<evidence type="ECO:0000256" key="2">
    <source>
        <dbReference type="ARBA" id="ARBA00006339"/>
    </source>
</evidence>
<dbReference type="GO" id="GO:0016051">
    <property type="term" value="P:carbohydrate biosynthetic process"/>
    <property type="evidence" value="ECO:0007669"/>
    <property type="project" value="InterPro"/>
</dbReference>
<evidence type="ECO:0000256" key="9">
    <source>
        <dbReference type="RuleBase" id="RU364020"/>
    </source>
</evidence>
<gene>
    <name evidence="11" type="primary">LOC105425998</name>
</gene>
<keyword evidence="7 9" id="KW-0472">Membrane</keyword>
<dbReference type="EC" id="2.8.2.-" evidence="9"/>
<keyword evidence="4 9" id="KW-0812">Transmembrane</keyword>
<dbReference type="PANTHER" id="PTHR12137">
    <property type="entry name" value="CARBOHYDRATE SULFOTRANSFERASE"/>
    <property type="match status" value="1"/>
</dbReference>
<keyword evidence="5 9" id="KW-1133">Transmembrane helix</keyword>
<dbReference type="Pfam" id="PF03567">
    <property type="entry name" value="Sulfotransfer_2"/>
    <property type="match status" value="1"/>
</dbReference>
<dbReference type="RefSeq" id="XP_011635352.1">
    <property type="nucleotide sequence ID" value="XM_011637050.1"/>
</dbReference>
<accession>A0A6I9W5D8</accession>
<dbReference type="InterPro" id="IPR005331">
    <property type="entry name" value="Sulfotransferase"/>
</dbReference>
<keyword evidence="6 9" id="KW-0333">Golgi apparatus</keyword>
<keyword evidence="8 9" id="KW-0325">Glycoprotein</keyword>
<evidence type="ECO:0000313" key="11">
    <source>
        <dbReference type="RefSeq" id="XP_011635352.1"/>
    </source>
</evidence>
<evidence type="ECO:0000256" key="3">
    <source>
        <dbReference type="ARBA" id="ARBA00022679"/>
    </source>
</evidence>
<evidence type="ECO:0000256" key="5">
    <source>
        <dbReference type="ARBA" id="ARBA00022989"/>
    </source>
</evidence>
<keyword evidence="3 9" id="KW-0808">Transferase</keyword>
<dbReference type="AlphaFoldDB" id="A0A6I9W5D8"/>
<evidence type="ECO:0000256" key="1">
    <source>
        <dbReference type="ARBA" id="ARBA00004323"/>
    </source>
</evidence>
<dbReference type="OrthoDB" id="2019940at2759"/>
<dbReference type="PANTHER" id="PTHR12137:SF63">
    <property type="entry name" value="CARBOHYDRATE SULFOTRANSFERASE"/>
    <property type="match status" value="1"/>
</dbReference>
<keyword evidence="9" id="KW-0119">Carbohydrate metabolism</keyword>
<reference evidence="11" key="1">
    <citation type="submission" date="2025-08" db="UniProtKB">
        <authorList>
            <consortium name="RefSeq"/>
        </authorList>
    </citation>
    <scope>IDENTIFICATION</scope>
</reference>
<comment type="similarity">
    <text evidence="2 9">Belongs to the sulfotransferase 2 family.</text>
</comment>
<dbReference type="InterPro" id="IPR018011">
    <property type="entry name" value="Carb_sulfotrans_8-10"/>
</dbReference>
<evidence type="ECO:0000256" key="4">
    <source>
        <dbReference type="ARBA" id="ARBA00022692"/>
    </source>
</evidence>
<organism evidence="10 11">
    <name type="scientific">Pogonomyrmex barbatus</name>
    <name type="common">red harvester ant</name>
    <dbReference type="NCBI Taxonomy" id="144034"/>
    <lineage>
        <taxon>Eukaryota</taxon>
        <taxon>Metazoa</taxon>
        <taxon>Ecdysozoa</taxon>
        <taxon>Arthropoda</taxon>
        <taxon>Hexapoda</taxon>
        <taxon>Insecta</taxon>
        <taxon>Pterygota</taxon>
        <taxon>Neoptera</taxon>
        <taxon>Endopterygota</taxon>
        <taxon>Hymenoptera</taxon>
        <taxon>Apocrita</taxon>
        <taxon>Aculeata</taxon>
        <taxon>Formicoidea</taxon>
        <taxon>Formicidae</taxon>
        <taxon>Myrmicinae</taxon>
        <taxon>Pogonomyrmex</taxon>
    </lineage>
</organism>
<dbReference type="GO" id="GO:0000139">
    <property type="term" value="C:Golgi membrane"/>
    <property type="evidence" value="ECO:0007669"/>
    <property type="project" value="UniProtKB-SubCell"/>
</dbReference>
<keyword evidence="9" id="KW-0735">Signal-anchor</keyword>
<sequence length="378" mass="45586">MQKKVTIVALTSSDNENLIIYPRSLKSRIYHILKKLIQRQVTLTQPIIQIIILAAICIITLLTLTNLVYTKTNTEPATSLRYASSVFVERIPASRTMFSRVTISSDQMENVRQEFDNRRRKVARMCDIIGMKTSHLNTTLMHMVIDVKHNLSWCPIRKAASSTWMNNFILMQDIPPDFIVDLMRRNWLRSTDVIRQKFQQNMNVTKIYENMNRTKTFLIVRHPLERLLSAYRDKFEHVRNHEHYYKRFGQRIVLKYRQSNITKLEPTFEEFLLFIINERYFDEHWMPYYRFCKPCTIHYNYILKFETLDRDQNFLIQDMNLNKYLHEKNNVQNMNPRGTTTRQVLDNYIKDIPQSLLHEIYKIYENDYKLFDYSFNIF</sequence>
<keyword evidence="10" id="KW-1185">Reference proteome</keyword>
<protein>
    <recommendedName>
        <fullName evidence="9">Carbohydrate sulfotransferase</fullName>
        <ecNumber evidence="9">2.8.2.-</ecNumber>
    </recommendedName>
</protein>
<evidence type="ECO:0000256" key="8">
    <source>
        <dbReference type="ARBA" id="ARBA00023180"/>
    </source>
</evidence>
<comment type="subcellular location">
    <subcellularLocation>
        <location evidence="1 9">Golgi apparatus membrane</location>
        <topology evidence="1 9">Single-pass type II membrane protein</topology>
    </subcellularLocation>
</comment>
<evidence type="ECO:0000313" key="10">
    <source>
        <dbReference type="Proteomes" id="UP000504615"/>
    </source>
</evidence>
<feature type="transmembrane region" description="Helical" evidence="9">
    <location>
        <begin position="47"/>
        <end position="69"/>
    </location>
</feature>
<proteinExistence type="inferred from homology"/>